<feature type="region of interest" description="Disordered" evidence="6">
    <location>
        <begin position="703"/>
        <end position="759"/>
    </location>
</feature>
<dbReference type="Gene3D" id="1.10.150.50">
    <property type="entry name" value="Transcription Factor, Ets-1"/>
    <property type="match status" value="1"/>
</dbReference>
<feature type="compositionally biased region" description="Polar residues" evidence="6">
    <location>
        <begin position="299"/>
        <end position="310"/>
    </location>
</feature>
<reference evidence="8" key="1">
    <citation type="submission" date="2018-08" db="EMBL/GenBank/DDBJ databases">
        <authorList>
            <person name="Cornetti L."/>
        </authorList>
    </citation>
    <scope>NUCLEOTIDE SEQUENCE</scope>
    <source>
        <strain evidence="8">OM-SAIQ-clone2</strain>
    </source>
</reference>
<dbReference type="Pfam" id="PF26034">
    <property type="entry name" value="PHAT_SMAUG"/>
    <property type="match status" value="1"/>
</dbReference>
<feature type="compositionally biased region" description="Low complexity" evidence="6">
    <location>
        <begin position="705"/>
        <end position="717"/>
    </location>
</feature>
<dbReference type="SUPFAM" id="SSF81383">
    <property type="entry name" value="F-box domain"/>
    <property type="match status" value="1"/>
</dbReference>
<comment type="similarity">
    <text evidence="2">Belongs to the SMAUG family.</text>
</comment>
<feature type="compositionally biased region" description="Polar residues" evidence="6">
    <location>
        <begin position="259"/>
        <end position="291"/>
    </location>
</feature>
<evidence type="ECO:0000313" key="8">
    <source>
        <dbReference type="EMBL" id="SVE72943.1"/>
    </source>
</evidence>
<dbReference type="GO" id="GO:0000289">
    <property type="term" value="P:nuclear-transcribed mRNA poly(A) tail shortening"/>
    <property type="evidence" value="ECO:0007669"/>
    <property type="project" value="TreeGrafter"/>
</dbReference>
<dbReference type="Gene3D" id="1.25.40.170">
    <property type="entry name" value="Smaug, PHAT domain"/>
    <property type="match status" value="2"/>
</dbReference>
<feature type="region of interest" description="Disordered" evidence="6">
    <location>
        <begin position="626"/>
        <end position="661"/>
    </location>
</feature>
<feature type="compositionally biased region" description="Polar residues" evidence="6">
    <location>
        <begin position="739"/>
        <end position="748"/>
    </location>
</feature>
<keyword evidence="4" id="KW-0678">Repressor</keyword>
<dbReference type="InterPro" id="IPR001660">
    <property type="entry name" value="SAM"/>
</dbReference>
<dbReference type="InterPro" id="IPR050897">
    <property type="entry name" value="SMAUG/VTS1_RNA-bind"/>
</dbReference>
<dbReference type="Pfam" id="PF12937">
    <property type="entry name" value="F-box-like"/>
    <property type="match status" value="1"/>
</dbReference>
<dbReference type="InterPro" id="IPR058599">
    <property type="entry name" value="PHAT_Smg/ZCCHC2-like"/>
</dbReference>
<feature type="region of interest" description="Disordered" evidence="6">
    <location>
        <begin position="453"/>
        <end position="525"/>
    </location>
</feature>
<protein>
    <submittedName>
        <fullName evidence="8">EOG090X06H8</fullName>
    </submittedName>
</protein>
<evidence type="ECO:0000259" key="7">
    <source>
        <dbReference type="PROSITE" id="PS50181"/>
    </source>
</evidence>
<dbReference type="Gene3D" id="1.20.1280.50">
    <property type="match status" value="1"/>
</dbReference>
<gene>
    <name evidence="8" type="primary">EOG090X06H8</name>
</gene>
<feature type="compositionally biased region" description="Low complexity" evidence="6">
    <location>
        <begin position="632"/>
        <end position="645"/>
    </location>
</feature>
<dbReference type="PANTHER" id="PTHR12515">
    <property type="entry name" value="STERILE ALPHA MOTIF DOMAIN CONTAINING PROTEIN 4-RELATED"/>
    <property type="match status" value="1"/>
</dbReference>
<evidence type="ECO:0000256" key="5">
    <source>
        <dbReference type="ARBA" id="ARBA00022884"/>
    </source>
</evidence>
<feature type="domain" description="F-box" evidence="7">
    <location>
        <begin position="767"/>
        <end position="813"/>
    </location>
</feature>
<name>A0A4Y7LZV1_9CRUS</name>
<evidence type="ECO:0000256" key="1">
    <source>
        <dbReference type="ARBA" id="ARBA00004496"/>
    </source>
</evidence>
<evidence type="ECO:0000256" key="2">
    <source>
        <dbReference type="ARBA" id="ARBA00008232"/>
    </source>
</evidence>
<comment type="subcellular location">
    <subcellularLocation>
        <location evidence="1">Cytoplasm</location>
    </subcellularLocation>
</comment>
<feature type="region of interest" description="Disordered" evidence="6">
    <location>
        <begin position="212"/>
        <end position="350"/>
    </location>
</feature>
<dbReference type="FunFam" id="1.20.1280.50:FF:000003">
    <property type="entry name" value="F-box only protein 11"/>
    <property type="match status" value="1"/>
</dbReference>
<dbReference type="GO" id="GO:0003729">
    <property type="term" value="F:mRNA binding"/>
    <property type="evidence" value="ECO:0007669"/>
    <property type="project" value="TreeGrafter"/>
</dbReference>
<evidence type="ECO:0000256" key="6">
    <source>
        <dbReference type="SAM" id="MobiDB-lite"/>
    </source>
</evidence>
<dbReference type="SMART" id="SM00454">
    <property type="entry name" value="SAM"/>
    <property type="match status" value="1"/>
</dbReference>
<dbReference type="PANTHER" id="PTHR12515:SF5">
    <property type="entry name" value="PROTEIN SMAUG"/>
    <property type="match status" value="1"/>
</dbReference>
<dbReference type="Pfam" id="PF00536">
    <property type="entry name" value="SAM_1"/>
    <property type="match status" value="1"/>
</dbReference>
<dbReference type="EMBL" id="LR003324">
    <property type="protein sequence ID" value="SVE72943.1"/>
    <property type="molecule type" value="mRNA"/>
</dbReference>
<dbReference type="InterPro" id="IPR001810">
    <property type="entry name" value="F-box_dom"/>
</dbReference>
<proteinExistence type="evidence at transcript level"/>
<dbReference type="InterPro" id="IPR037093">
    <property type="entry name" value="PHAT_dom_sf"/>
</dbReference>
<dbReference type="PROSITE" id="PS50181">
    <property type="entry name" value="FBOX"/>
    <property type="match status" value="1"/>
</dbReference>
<feature type="compositionally biased region" description="Low complexity" evidence="6">
    <location>
        <begin position="508"/>
        <end position="522"/>
    </location>
</feature>
<dbReference type="InterPro" id="IPR037634">
    <property type="entry name" value="Smaug_SAM"/>
</dbReference>
<dbReference type="FunFam" id="1.10.150.50:FF:000013">
    <property type="entry name" value="Protein Smaug homolog 1 isoform 2"/>
    <property type="match status" value="1"/>
</dbReference>
<dbReference type="InterPro" id="IPR013761">
    <property type="entry name" value="SAM/pointed_sf"/>
</dbReference>
<feature type="compositionally biased region" description="Polar residues" evidence="6">
    <location>
        <begin position="223"/>
        <end position="232"/>
    </location>
</feature>
<accession>A0A4Y7LZV1</accession>
<dbReference type="GO" id="GO:0000932">
    <property type="term" value="C:P-body"/>
    <property type="evidence" value="ECO:0007669"/>
    <property type="project" value="TreeGrafter"/>
</dbReference>
<keyword evidence="5" id="KW-0694">RNA-binding</keyword>
<sequence length="1006" mass="110740">MVMAPQPPREFTVEELEPLEHWFESCNGAQQATVAVKLLSRANPKAAHLIHSFLQQRLLVASAIWRQEIQRANDPGKPTQIRFDNRTTTIANDESRFHAFLNGLRNESRDVAVSQLLHYLPLLRPANSDGVRGYIHFLPGLLASFLEDDPNQGPSANAQHHSTEIQQLLTYALIHPALSLESKRSLAELIRQLDDEGNQEMALFLLESNHQGGLDMFPPSDPQSPDTFQTGVRHNGGQWDPWSSPSAGLGPPKQPPPSSTMQRIRRSNSLTPPSNSMIYPQDPWGSSQNDNGRIKPRSLSLSSPSETVNGLSHCPLSPQNSLASSGSGSGSDSIYSDDSHRPSSFHIPGSGMRDVPSWLKGLRLHKYAHLFSLLTYEEMLALTEEQLELQGVTKGARHKIALSILRLRERPTLLAQLEKEVVDTGSLHNALSELKNLLSTPIKPYRGPSADDQLFISSLSPSPSPLMTRDDTSGYSSLDGSMDNLAPRAPSGSPAAMETGGVPLDAGTLNLSKPPPLSTSTPGSRPNKCALTASDMPTVIVSAAPDVDSAEEGSDTSADDGLGGIGEGNFRSAFGICTQLLVSSSPAEENVSQFVGLLDRCLSHEAFTQRQRRRIASWKEQAHRIWNNLPPSGTSGSVSRNSSSGIANTNNGGGPQKSSETRFARRWSNVAHYPGFYSADAGSSAAQTSFGCAPPNAYSLFPPRQQQQQIQQQQQQQRGSLHPSPCPSPSQARPLFAGQSPTHNSYGQHTHHAADGSSVDEQRSAAHYLQYDLPDEVLICIFSYLFEKDLCRVSQVCKRFQSIANDTELWKTLYQRVFEYDTPLFHTGVCKYEFITIEESEYDNPWKESFKQLHHGVHVRPGFQEKALKHPSRYKGRSIAYFDTIQSALEFFDDAESPLVFVHKGSYQREYLVVENNVNILGCSSGNVAENVTIERDTESTVTFMEGARSSYLGYVTLKFSPDISSSVPHHKHYCLEIGENCSPVIDHCIIRSSSVGMLFIPFTFQ</sequence>
<dbReference type="AlphaFoldDB" id="A0A4Y7LZV1"/>
<keyword evidence="3" id="KW-0963">Cytoplasm</keyword>
<evidence type="ECO:0000256" key="3">
    <source>
        <dbReference type="ARBA" id="ARBA00022490"/>
    </source>
</evidence>
<dbReference type="GO" id="GO:0030371">
    <property type="term" value="F:translation repressor activity"/>
    <property type="evidence" value="ECO:0007669"/>
    <property type="project" value="InterPro"/>
</dbReference>
<feature type="compositionally biased region" description="Low complexity" evidence="6">
    <location>
        <begin position="324"/>
        <end position="336"/>
    </location>
</feature>
<dbReference type="InterPro" id="IPR047505">
    <property type="entry name" value="F-box_FBXO11"/>
</dbReference>
<evidence type="ECO:0000256" key="4">
    <source>
        <dbReference type="ARBA" id="ARBA00022491"/>
    </source>
</evidence>
<dbReference type="CDD" id="cd22091">
    <property type="entry name" value="F-box_FBXO11"/>
    <property type="match status" value="1"/>
</dbReference>
<dbReference type="SUPFAM" id="SSF47769">
    <property type="entry name" value="SAM/Pointed domain"/>
    <property type="match status" value="1"/>
</dbReference>
<dbReference type="InterPro" id="IPR036047">
    <property type="entry name" value="F-box-like_dom_sf"/>
</dbReference>
<dbReference type="SMART" id="SM00256">
    <property type="entry name" value="FBOX"/>
    <property type="match status" value="1"/>
</dbReference>
<dbReference type="CDD" id="cd09557">
    <property type="entry name" value="SAM_Smaug"/>
    <property type="match status" value="1"/>
</dbReference>
<organism evidence="8">
    <name type="scientific">Ceriodaphnia reticulata</name>
    <dbReference type="NCBI Taxonomy" id="302197"/>
    <lineage>
        <taxon>Eukaryota</taxon>
        <taxon>Metazoa</taxon>
        <taxon>Ecdysozoa</taxon>
        <taxon>Arthropoda</taxon>
        <taxon>Crustacea</taxon>
        <taxon>Branchiopoda</taxon>
        <taxon>Diplostraca</taxon>
        <taxon>Cladocera</taxon>
        <taxon>Anomopoda</taxon>
        <taxon>Daphniidae</taxon>
        <taxon>Ceriodaphnia</taxon>
    </lineage>
</organism>